<evidence type="ECO:0000313" key="2">
    <source>
        <dbReference type="Proteomes" id="UP000018851"/>
    </source>
</evidence>
<dbReference type="AlphaFoldDB" id="W0AJ80"/>
<dbReference type="STRING" id="1123269.NX02_24975"/>
<dbReference type="OrthoDB" id="7450844at2"/>
<dbReference type="InterPro" id="IPR025961">
    <property type="entry name" value="Metal_resist"/>
</dbReference>
<evidence type="ECO:0000313" key="1">
    <source>
        <dbReference type="EMBL" id="AHE56602.1"/>
    </source>
</evidence>
<keyword evidence="2" id="KW-1185">Reference proteome</keyword>
<protein>
    <recommendedName>
        <fullName evidence="3">Heavy metal resistance protein</fullName>
    </recommendedName>
</protein>
<organism evidence="1 2">
    <name type="scientific">Sphingomonas sanxanigenens DSM 19645 = NX02</name>
    <dbReference type="NCBI Taxonomy" id="1123269"/>
    <lineage>
        <taxon>Bacteria</taxon>
        <taxon>Pseudomonadati</taxon>
        <taxon>Pseudomonadota</taxon>
        <taxon>Alphaproteobacteria</taxon>
        <taxon>Sphingomonadales</taxon>
        <taxon>Sphingomonadaceae</taxon>
        <taxon>Sphingomonas</taxon>
    </lineage>
</organism>
<evidence type="ECO:0008006" key="3">
    <source>
        <dbReference type="Google" id="ProtNLM"/>
    </source>
</evidence>
<dbReference type="EMBL" id="CP006644">
    <property type="protein sequence ID" value="AHE56602.1"/>
    <property type="molecule type" value="Genomic_DNA"/>
</dbReference>
<dbReference type="eggNOG" id="COG3678">
    <property type="taxonomic scope" value="Bacteria"/>
</dbReference>
<dbReference type="Pfam" id="PF13801">
    <property type="entry name" value="Metal_resist"/>
    <property type="match status" value="1"/>
</dbReference>
<dbReference type="HOGENOM" id="CLU_147385_0_0_5"/>
<reference evidence="1 2" key="1">
    <citation type="submission" date="2013-07" db="EMBL/GenBank/DDBJ databases">
        <title>Completed genome of Sphingomonas sanxanigenens NX02.</title>
        <authorList>
            <person name="Ma T."/>
            <person name="Huang H."/>
            <person name="Wu M."/>
            <person name="Li X."/>
            <person name="Li G."/>
        </authorList>
    </citation>
    <scope>NUCLEOTIDE SEQUENCE [LARGE SCALE GENOMIC DNA]</scope>
    <source>
        <strain evidence="1 2">NX02</strain>
    </source>
</reference>
<accession>W0AJ80</accession>
<dbReference type="Gene3D" id="1.20.120.1490">
    <property type="match status" value="1"/>
</dbReference>
<dbReference type="KEGG" id="ssan:NX02_24975"/>
<dbReference type="RefSeq" id="WP_025294705.1">
    <property type="nucleotide sequence ID" value="NZ_CP006644.1"/>
</dbReference>
<sequence>MNARQLALTALIVFVAAFAGVLIGRHFIPAAPAETTELHDVLHDQLALDPEQDRRIHALEAGFADRRRALEAAMRAENARLAQAIAAEHEIGPQVSAAVDASHRTMGDLQKETLSHIFAMRRLLHPDQTARFDAEVTKALTEDAR</sequence>
<gene>
    <name evidence="1" type="ORF">NX02_24975</name>
</gene>
<name>W0AJ80_9SPHN</name>
<dbReference type="Proteomes" id="UP000018851">
    <property type="component" value="Chromosome"/>
</dbReference>
<proteinExistence type="predicted"/>
<dbReference type="PATRIC" id="fig|1123269.5.peg.4896"/>